<proteinExistence type="predicted"/>
<name>A0A8D9FZC4_BRACM</name>
<dbReference type="AlphaFoldDB" id="A0A8D9FZC4"/>
<dbReference type="Gramene" id="A09p27430.2_BraZ1">
    <property type="protein sequence ID" value="A09p27430.2_BraZ1.CDS"/>
    <property type="gene ID" value="A09g27430.2_BraZ1"/>
</dbReference>
<dbReference type="EMBL" id="LS974625">
    <property type="protein sequence ID" value="CAG7862276.1"/>
    <property type="molecule type" value="Genomic_DNA"/>
</dbReference>
<organism evidence="1 2">
    <name type="scientific">Brassica campestris</name>
    <name type="common">Field mustard</name>
    <dbReference type="NCBI Taxonomy" id="3711"/>
    <lineage>
        <taxon>Eukaryota</taxon>
        <taxon>Viridiplantae</taxon>
        <taxon>Streptophyta</taxon>
        <taxon>Embryophyta</taxon>
        <taxon>Tracheophyta</taxon>
        <taxon>Spermatophyta</taxon>
        <taxon>Magnoliopsida</taxon>
        <taxon>eudicotyledons</taxon>
        <taxon>Gunneridae</taxon>
        <taxon>Pentapetalae</taxon>
        <taxon>rosids</taxon>
        <taxon>malvids</taxon>
        <taxon>Brassicales</taxon>
        <taxon>Brassicaceae</taxon>
        <taxon>Brassiceae</taxon>
        <taxon>Brassica</taxon>
    </lineage>
</organism>
<dbReference type="Proteomes" id="UP000694005">
    <property type="component" value="Chromosome A09"/>
</dbReference>
<evidence type="ECO:0000313" key="2">
    <source>
        <dbReference type="Proteomes" id="UP000694005"/>
    </source>
</evidence>
<evidence type="ECO:0000313" key="1">
    <source>
        <dbReference type="EMBL" id="CAG7862276.1"/>
    </source>
</evidence>
<gene>
    <name evidence="1" type="ORF">BRAPAZ1V2_A09P27430.2</name>
</gene>
<reference evidence="1 2" key="1">
    <citation type="submission" date="2021-07" db="EMBL/GenBank/DDBJ databases">
        <authorList>
            <consortium name="Genoscope - CEA"/>
            <person name="William W."/>
        </authorList>
    </citation>
    <scope>NUCLEOTIDE SEQUENCE [LARGE SCALE GENOMIC DNA]</scope>
</reference>
<protein>
    <submittedName>
        <fullName evidence="1">Uncharacterized protein</fullName>
    </submittedName>
</protein>
<accession>A0A8D9FZC4</accession>
<sequence length="37" mass="4576">MLVILHLSIVLVFQERKRIISNRDCWKRWNLMGQCFQ</sequence>